<protein>
    <submittedName>
        <fullName evidence="1">Uncharacterized protein</fullName>
    </submittedName>
</protein>
<evidence type="ECO:0000313" key="2">
    <source>
        <dbReference type="Proteomes" id="UP000253782"/>
    </source>
</evidence>
<organism evidence="1 2">
    <name type="scientific">Dyella tabacisoli</name>
    <dbReference type="NCBI Taxonomy" id="2282381"/>
    <lineage>
        <taxon>Bacteria</taxon>
        <taxon>Pseudomonadati</taxon>
        <taxon>Pseudomonadota</taxon>
        <taxon>Gammaproteobacteria</taxon>
        <taxon>Lysobacterales</taxon>
        <taxon>Rhodanobacteraceae</taxon>
        <taxon>Dyella</taxon>
    </lineage>
</organism>
<dbReference type="AlphaFoldDB" id="A0A369UGU2"/>
<proteinExistence type="predicted"/>
<reference evidence="1 2" key="1">
    <citation type="submission" date="2018-07" db="EMBL/GenBank/DDBJ databases">
        <title>Dyella tabacisoli L4-6T, whole genome shotgun sequence.</title>
        <authorList>
            <person name="Zhou X.-K."/>
            <person name="Li W.-J."/>
            <person name="Duan Y.-Q."/>
        </authorList>
    </citation>
    <scope>NUCLEOTIDE SEQUENCE [LARGE SCALE GENOMIC DNA]</scope>
    <source>
        <strain evidence="1 2">L4-6</strain>
    </source>
</reference>
<name>A0A369UGU2_9GAMM</name>
<dbReference type="RefSeq" id="WP_114847422.1">
    <property type="nucleotide sequence ID" value="NZ_JBHSPE010000016.1"/>
</dbReference>
<evidence type="ECO:0000313" key="1">
    <source>
        <dbReference type="EMBL" id="RDD79781.1"/>
    </source>
</evidence>
<dbReference type="Proteomes" id="UP000253782">
    <property type="component" value="Unassembled WGS sequence"/>
</dbReference>
<accession>A0A369UGU2</accession>
<comment type="caution">
    <text evidence="1">The sequence shown here is derived from an EMBL/GenBank/DDBJ whole genome shotgun (WGS) entry which is preliminary data.</text>
</comment>
<dbReference type="EMBL" id="QQAH01000025">
    <property type="protein sequence ID" value="RDD79781.1"/>
    <property type="molecule type" value="Genomic_DNA"/>
</dbReference>
<sequence length="162" mass="18123">MNAKFGIILKSAKREDLLVRIPSGSRSWGDEIFEVGDVEFSFPKMGGVKFKIYPVLGFIKKHLPFDLQGDESEYASIDGEGLDDYENGLRVGRFDVEISHPFERGLKTLIDEIGLCSIMLVPDSDELEEFISINSSQLIYLVRNNIGNLAQSKGFLASLRSD</sequence>
<keyword evidence="2" id="KW-1185">Reference proteome</keyword>
<gene>
    <name evidence="1" type="ORF">DVJ77_20610</name>
</gene>